<name>A0A6S7CNE8_9BURK</name>
<accession>A0A6S7CNE8</accession>
<dbReference type="InterPro" id="IPR007560">
    <property type="entry name" value="Restrct_endonuc_IV_Mrr"/>
</dbReference>
<protein>
    <recommendedName>
        <fullName evidence="1">Restriction endonuclease type IV Mrr domain-containing protein</fullName>
    </recommendedName>
</protein>
<gene>
    <name evidence="2" type="ORF">LMG1861_00072</name>
</gene>
<dbReference type="EMBL" id="CADILD010000001">
    <property type="protein sequence ID" value="CAB3817460.1"/>
    <property type="molecule type" value="Genomic_DNA"/>
</dbReference>
<sequence length="324" mass="36197">MSTSKPKSSKLIFTSTVHPIHFKDLSGHDFERMVFATLLRMRPWRLLNWHGQTGGDKGRDIIGVCEDELGNEITVVIACANWQKFTLAKAKKDINRLTNTQAKPPHEVIVIAGGNVSAETKDNCKVHADSKKIKICQVWSGPDFEEHLRFHAPSVLHRFFNGEELPDDEAELRKFTLELDPATEKEAGLLVARLFDRPAFQTPIHCESSMPAFRQAIADTIGALNTGIWRDRLGAIISRVPPSHAFPDARVSAELTSCSTKLNTLRMTLDEGIRVNAIRPCQCNNPLCTTHEIDPPYPQRLEQERTEALRHAADALALLGVQLS</sequence>
<dbReference type="GO" id="GO:0003677">
    <property type="term" value="F:DNA binding"/>
    <property type="evidence" value="ECO:0007669"/>
    <property type="project" value="InterPro"/>
</dbReference>
<dbReference type="GO" id="GO:0004519">
    <property type="term" value="F:endonuclease activity"/>
    <property type="evidence" value="ECO:0007669"/>
    <property type="project" value="InterPro"/>
</dbReference>
<feature type="domain" description="Restriction endonuclease type IV Mrr" evidence="1">
    <location>
        <begin position="23"/>
        <end position="124"/>
    </location>
</feature>
<reference evidence="2 3" key="1">
    <citation type="submission" date="2020-04" db="EMBL/GenBank/DDBJ databases">
        <authorList>
            <person name="De Canck E."/>
        </authorList>
    </citation>
    <scope>NUCLEOTIDE SEQUENCE [LARGE SCALE GENOMIC DNA]</scope>
    <source>
        <strain evidence="2 3">LMG 1861</strain>
    </source>
</reference>
<organism evidence="2 3">
    <name type="scientific">Achromobacter piechaudii</name>
    <dbReference type="NCBI Taxonomy" id="72556"/>
    <lineage>
        <taxon>Bacteria</taxon>
        <taxon>Pseudomonadati</taxon>
        <taxon>Pseudomonadota</taxon>
        <taxon>Betaproteobacteria</taxon>
        <taxon>Burkholderiales</taxon>
        <taxon>Alcaligenaceae</taxon>
        <taxon>Achromobacter</taxon>
    </lineage>
</organism>
<dbReference type="RefSeq" id="WP_175127315.1">
    <property type="nucleotide sequence ID" value="NZ_CADILD010000001.1"/>
</dbReference>
<dbReference type="AlphaFoldDB" id="A0A6S7CNE8"/>
<dbReference type="Pfam" id="PF04471">
    <property type="entry name" value="Mrr_cat"/>
    <property type="match status" value="1"/>
</dbReference>
<evidence type="ECO:0000259" key="1">
    <source>
        <dbReference type="Pfam" id="PF04471"/>
    </source>
</evidence>
<dbReference type="GO" id="GO:0009307">
    <property type="term" value="P:DNA restriction-modification system"/>
    <property type="evidence" value="ECO:0007669"/>
    <property type="project" value="InterPro"/>
</dbReference>
<proteinExistence type="predicted"/>
<evidence type="ECO:0000313" key="3">
    <source>
        <dbReference type="Proteomes" id="UP000494105"/>
    </source>
</evidence>
<evidence type="ECO:0000313" key="2">
    <source>
        <dbReference type="EMBL" id="CAB3817460.1"/>
    </source>
</evidence>
<dbReference type="Proteomes" id="UP000494105">
    <property type="component" value="Unassembled WGS sequence"/>
</dbReference>